<dbReference type="EMBL" id="OU895877">
    <property type="protein sequence ID" value="CAG9797004.1"/>
    <property type="molecule type" value="Genomic_DNA"/>
</dbReference>
<reference evidence="5" key="2">
    <citation type="submission" date="2022-10" db="EMBL/GenBank/DDBJ databases">
        <authorList>
            <consortium name="ENA_rothamsted_submissions"/>
            <consortium name="culmorum"/>
            <person name="King R."/>
        </authorList>
    </citation>
    <scope>NUCLEOTIDE SEQUENCE</scope>
</reference>
<dbReference type="GO" id="GO:0052689">
    <property type="term" value="F:carboxylic ester hydrolase activity"/>
    <property type="evidence" value="ECO:0007669"/>
    <property type="project" value="TreeGrafter"/>
</dbReference>
<dbReference type="PANTHER" id="PTHR10655:SF17">
    <property type="entry name" value="LYSOPHOSPHOLIPASE-LIKE PROTEIN 1"/>
    <property type="match status" value="1"/>
</dbReference>
<dbReference type="GO" id="GO:0005737">
    <property type="term" value="C:cytoplasm"/>
    <property type="evidence" value="ECO:0007669"/>
    <property type="project" value="TreeGrafter"/>
</dbReference>
<dbReference type="Pfam" id="PF02230">
    <property type="entry name" value="Abhydrolase_2"/>
    <property type="match status" value="1"/>
</dbReference>
<dbReference type="InterPro" id="IPR003140">
    <property type="entry name" value="PLipase/COase/thioEstase"/>
</dbReference>
<dbReference type="OrthoDB" id="2418081at2759"/>
<organism evidence="5 6">
    <name type="scientific">Chironomus riparius</name>
    <dbReference type="NCBI Taxonomy" id="315576"/>
    <lineage>
        <taxon>Eukaryota</taxon>
        <taxon>Metazoa</taxon>
        <taxon>Ecdysozoa</taxon>
        <taxon>Arthropoda</taxon>
        <taxon>Hexapoda</taxon>
        <taxon>Insecta</taxon>
        <taxon>Pterygota</taxon>
        <taxon>Neoptera</taxon>
        <taxon>Endopterygota</taxon>
        <taxon>Diptera</taxon>
        <taxon>Nematocera</taxon>
        <taxon>Chironomoidea</taxon>
        <taxon>Chironomidae</taxon>
        <taxon>Chironominae</taxon>
        <taxon>Chironomus</taxon>
    </lineage>
</organism>
<dbReference type="AlphaFoldDB" id="A0A9N9WL30"/>
<name>A0A9N9WL30_9DIPT</name>
<comment type="similarity">
    <text evidence="1">Belongs to the AB hydrolase superfamily. AB hydrolase 2 family.</text>
</comment>
<evidence type="ECO:0000256" key="3">
    <source>
        <dbReference type="ARBA" id="ARBA00022801"/>
    </source>
</evidence>
<evidence type="ECO:0000313" key="5">
    <source>
        <dbReference type="EMBL" id="CAG9797004.1"/>
    </source>
</evidence>
<dbReference type="PANTHER" id="PTHR10655">
    <property type="entry name" value="LYSOPHOSPHOLIPASE-RELATED"/>
    <property type="match status" value="1"/>
</dbReference>
<feature type="domain" description="Phospholipase/carboxylesterase/thioesterase" evidence="4">
    <location>
        <begin position="5"/>
        <end position="223"/>
    </location>
</feature>
<dbReference type="InterPro" id="IPR029058">
    <property type="entry name" value="AB_hydrolase_fold"/>
</dbReference>
<dbReference type="Gene3D" id="3.40.50.1820">
    <property type="entry name" value="alpha/beta hydrolase"/>
    <property type="match status" value="1"/>
</dbReference>
<accession>A0A9N9WL30</accession>
<gene>
    <name evidence="5" type="ORF">CHIRRI_LOCUS5</name>
</gene>
<dbReference type="SUPFAM" id="SSF53474">
    <property type="entry name" value="alpha/beta-Hydrolases"/>
    <property type="match status" value="1"/>
</dbReference>
<proteinExistence type="inferred from homology"/>
<evidence type="ECO:0000256" key="2">
    <source>
        <dbReference type="ARBA" id="ARBA00012423"/>
    </source>
</evidence>
<dbReference type="EC" id="3.1.2.22" evidence="2"/>
<keyword evidence="3" id="KW-0378">Hydrolase</keyword>
<evidence type="ECO:0000256" key="1">
    <source>
        <dbReference type="ARBA" id="ARBA00006499"/>
    </source>
</evidence>
<protein>
    <recommendedName>
        <fullName evidence="2">palmitoyl-protein hydrolase</fullName>
        <ecNumber evidence="2">3.1.2.22</ecNumber>
    </recommendedName>
</protein>
<dbReference type="GO" id="GO:0008474">
    <property type="term" value="F:palmitoyl-(protein) hydrolase activity"/>
    <property type="evidence" value="ECO:0007669"/>
    <property type="project" value="UniProtKB-EC"/>
</dbReference>
<evidence type="ECO:0000259" key="4">
    <source>
        <dbReference type="Pfam" id="PF02230"/>
    </source>
</evidence>
<reference evidence="5" key="1">
    <citation type="submission" date="2022-01" db="EMBL/GenBank/DDBJ databases">
        <authorList>
            <person name="King R."/>
        </authorList>
    </citation>
    <scope>NUCLEOTIDE SEQUENCE</scope>
</reference>
<evidence type="ECO:0000313" key="6">
    <source>
        <dbReference type="Proteomes" id="UP001153620"/>
    </source>
</evidence>
<dbReference type="Proteomes" id="UP001153620">
    <property type="component" value="Chromosome 1"/>
</dbReference>
<sequence length="236" mass="26925">MRLIEKIIQPSSTHSATVIFFHGSGDTGSNLIEWIKFLLGRNFDLPHVKFIFPTAPVQRYTPLNGEYSNVWFDRKEIAIDVLECRKSLSAIYETVNELLNREIYGCSIPANRVVVGGFSMGGTLSLHTGFHLNRNLGGVFSLSSFLNDRSIVYESLENSSAQPLPPLKMFHGQRDTLVPINWAEKTFEELTKRGIKGDLITIRNAFHELKKNELLDLEKWIYEILPPLDNEFQNKL</sequence>
<keyword evidence="6" id="KW-1185">Reference proteome</keyword>
<dbReference type="InterPro" id="IPR050565">
    <property type="entry name" value="LYPA1-2/EST-like"/>
</dbReference>